<sequence length="63" mass="6876">MAKSIKVHPKKRRGRPATGKDPLVSARLPQELVESVEAWATENGVSRSEAVRQLIEIGLKAKG</sequence>
<dbReference type="AlphaFoldDB" id="A0AAE5WW84"/>
<evidence type="ECO:0000313" key="3">
    <source>
        <dbReference type="EMBL" id="QAU44196.1"/>
    </source>
</evidence>
<dbReference type="RefSeq" id="WP_128948988.1">
    <property type="nucleotide sequence ID" value="NZ_CP030053.1"/>
</dbReference>
<name>A0AAE5WW84_9BRAD</name>
<evidence type="ECO:0000256" key="1">
    <source>
        <dbReference type="SAM" id="MobiDB-lite"/>
    </source>
</evidence>
<dbReference type="Gene3D" id="1.10.1220.10">
    <property type="entry name" value="Met repressor-like"/>
    <property type="match status" value="1"/>
</dbReference>
<dbReference type="EMBL" id="CP030053">
    <property type="protein sequence ID" value="QAU44196.1"/>
    <property type="molecule type" value="Genomic_DNA"/>
</dbReference>
<feature type="compositionally biased region" description="Basic residues" evidence="1">
    <location>
        <begin position="1"/>
        <end position="15"/>
    </location>
</feature>
<protein>
    <submittedName>
        <fullName evidence="3">CopG family transcriptional regulator</fullName>
    </submittedName>
</protein>
<dbReference type="Proteomes" id="UP000288972">
    <property type="component" value="Chromosome"/>
</dbReference>
<dbReference type="InterPro" id="IPR010985">
    <property type="entry name" value="Ribbon_hlx_hlx"/>
</dbReference>
<dbReference type="GO" id="GO:0006355">
    <property type="term" value="P:regulation of DNA-templated transcription"/>
    <property type="evidence" value="ECO:0007669"/>
    <property type="project" value="InterPro"/>
</dbReference>
<gene>
    <name evidence="3" type="ORF">XH91_01710</name>
</gene>
<dbReference type="KEGG" id="bgz:XH91_01710"/>
<evidence type="ECO:0000313" key="4">
    <source>
        <dbReference type="Proteomes" id="UP000288972"/>
    </source>
</evidence>
<dbReference type="SUPFAM" id="SSF47598">
    <property type="entry name" value="Ribbon-helix-helix"/>
    <property type="match status" value="1"/>
</dbReference>
<dbReference type="InterPro" id="IPR013321">
    <property type="entry name" value="Arc_rbn_hlx_hlx"/>
</dbReference>
<feature type="region of interest" description="Disordered" evidence="1">
    <location>
        <begin position="1"/>
        <end position="23"/>
    </location>
</feature>
<evidence type="ECO:0000259" key="2">
    <source>
        <dbReference type="Pfam" id="PF01402"/>
    </source>
</evidence>
<accession>A0AAE5WW84</accession>
<dbReference type="Pfam" id="PF01402">
    <property type="entry name" value="RHH_1"/>
    <property type="match status" value="1"/>
</dbReference>
<dbReference type="InterPro" id="IPR002145">
    <property type="entry name" value="CopG"/>
</dbReference>
<reference evidence="3 4" key="1">
    <citation type="submission" date="2018-06" db="EMBL/GenBank/DDBJ databases">
        <title>Comparative genomics of rhizobia nodulating Arachis hypogaea in China.</title>
        <authorList>
            <person name="Li Y."/>
        </authorList>
    </citation>
    <scope>NUCLEOTIDE SEQUENCE [LARGE SCALE GENOMIC DNA]</scope>
    <source>
        <strain evidence="3 4">CCBAU 51670</strain>
    </source>
</reference>
<dbReference type="CDD" id="cd22231">
    <property type="entry name" value="RHH_NikR_HicB-like"/>
    <property type="match status" value="1"/>
</dbReference>
<organism evidence="3 4">
    <name type="scientific">Bradyrhizobium guangzhouense</name>
    <dbReference type="NCBI Taxonomy" id="1325095"/>
    <lineage>
        <taxon>Bacteria</taxon>
        <taxon>Pseudomonadati</taxon>
        <taxon>Pseudomonadota</taxon>
        <taxon>Alphaproteobacteria</taxon>
        <taxon>Hyphomicrobiales</taxon>
        <taxon>Nitrobacteraceae</taxon>
        <taxon>Bradyrhizobium</taxon>
    </lineage>
</organism>
<feature type="domain" description="Ribbon-helix-helix protein CopG" evidence="2">
    <location>
        <begin position="24"/>
        <end position="56"/>
    </location>
</feature>
<proteinExistence type="predicted"/>